<organism evidence="1 2">
    <name type="scientific">Rubus argutus</name>
    <name type="common">Southern blackberry</name>
    <dbReference type="NCBI Taxonomy" id="59490"/>
    <lineage>
        <taxon>Eukaryota</taxon>
        <taxon>Viridiplantae</taxon>
        <taxon>Streptophyta</taxon>
        <taxon>Embryophyta</taxon>
        <taxon>Tracheophyta</taxon>
        <taxon>Spermatophyta</taxon>
        <taxon>Magnoliopsida</taxon>
        <taxon>eudicotyledons</taxon>
        <taxon>Gunneridae</taxon>
        <taxon>Pentapetalae</taxon>
        <taxon>rosids</taxon>
        <taxon>fabids</taxon>
        <taxon>Rosales</taxon>
        <taxon>Rosaceae</taxon>
        <taxon>Rosoideae</taxon>
        <taxon>Rosoideae incertae sedis</taxon>
        <taxon>Rubus</taxon>
    </lineage>
</organism>
<keyword evidence="2" id="KW-1185">Reference proteome</keyword>
<dbReference type="AlphaFoldDB" id="A0AAW1VY41"/>
<proteinExistence type="predicted"/>
<sequence length="107" mass="12882">MYDLPYYGRSYWIWNEDPAFNNAPKFFKTFFQNPMVVVLGTNMTKVAKRLEVRHRIEIKNPFLLFQMLEQFMHCICNRVDPSHKRMLVETLQHQNEVVHLSITYTGQ</sequence>
<comment type="caution">
    <text evidence="1">The sequence shown here is derived from an EMBL/GenBank/DDBJ whole genome shotgun (WGS) entry which is preliminary data.</text>
</comment>
<reference evidence="1 2" key="1">
    <citation type="journal article" date="2023" name="G3 (Bethesda)">
        <title>A chromosome-length genome assembly and annotation of blackberry (Rubus argutus, cv. 'Hillquist').</title>
        <authorList>
            <person name="Bruna T."/>
            <person name="Aryal R."/>
            <person name="Dudchenko O."/>
            <person name="Sargent D.J."/>
            <person name="Mead D."/>
            <person name="Buti M."/>
            <person name="Cavallini A."/>
            <person name="Hytonen T."/>
            <person name="Andres J."/>
            <person name="Pham M."/>
            <person name="Weisz D."/>
            <person name="Mascagni F."/>
            <person name="Usai G."/>
            <person name="Natali L."/>
            <person name="Bassil N."/>
            <person name="Fernandez G.E."/>
            <person name="Lomsadze A."/>
            <person name="Armour M."/>
            <person name="Olukolu B."/>
            <person name="Poorten T."/>
            <person name="Britton C."/>
            <person name="Davik J."/>
            <person name="Ashrafi H."/>
            <person name="Aiden E.L."/>
            <person name="Borodovsky M."/>
            <person name="Worthington M."/>
        </authorList>
    </citation>
    <scope>NUCLEOTIDE SEQUENCE [LARGE SCALE GENOMIC DNA]</scope>
    <source>
        <strain evidence="1">PI 553951</strain>
    </source>
</reference>
<evidence type="ECO:0000313" key="2">
    <source>
        <dbReference type="Proteomes" id="UP001457282"/>
    </source>
</evidence>
<dbReference type="Proteomes" id="UP001457282">
    <property type="component" value="Unassembled WGS sequence"/>
</dbReference>
<evidence type="ECO:0000313" key="1">
    <source>
        <dbReference type="EMBL" id="KAK9912318.1"/>
    </source>
</evidence>
<gene>
    <name evidence="1" type="ORF">M0R45_036186</name>
</gene>
<name>A0AAW1VY41_RUBAR</name>
<protein>
    <submittedName>
        <fullName evidence="1">Uncharacterized protein</fullName>
    </submittedName>
</protein>
<accession>A0AAW1VY41</accession>
<dbReference type="EMBL" id="JBEDUW010000007">
    <property type="protein sequence ID" value="KAK9912318.1"/>
    <property type="molecule type" value="Genomic_DNA"/>
</dbReference>